<evidence type="ECO:0000313" key="1">
    <source>
        <dbReference type="EMBL" id="QKM62167.1"/>
    </source>
</evidence>
<dbReference type="Proteomes" id="UP000500806">
    <property type="component" value="Chromosome"/>
</dbReference>
<name>A0A6M9PTF5_9BURK</name>
<dbReference type="AlphaFoldDB" id="A0A6M9PTF5"/>
<protein>
    <submittedName>
        <fullName evidence="1">Uncharacterized protein</fullName>
    </submittedName>
</protein>
<keyword evidence="2" id="KW-1185">Reference proteome</keyword>
<dbReference type="KEGG" id="pani:DCO16_03190"/>
<dbReference type="EMBL" id="CP028941">
    <property type="protein sequence ID" value="QKM62167.1"/>
    <property type="molecule type" value="Genomic_DNA"/>
</dbReference>
<gene>
    <name evidence="1" type="ORF">DCO16_03190</name>
</gene>
<sequence>MRLNLSMQLKANTAPSILFQDCLLILLVEQVNNSMEVSKVSKVCIEKLAGNLVVNAQKKIIWAHTLVDELLSVLDANKIISSARLLQS</sequence>
<proteinExistence type="predicted"/>
<organism evidence="1 2">
    <name type="scientific">Polynucleobacter antarcticus</name>
    <dbReference type="NCBI Taxonomy" id="1743162"/>
    <lineage>
        <taxon>Bacteria</taxon>
        <taxon>Pseudomonadati</taxon>
        <taxon>Pseudomonadota</taxon>
        <taxon>Betaproteobacteria</taxon>
        <taxon>Burkholderiales</taxon>
        <taxon>Burkholderiaceae</taxon>
        <taxon>Polynucleobacter</taxon>
    </lineage>
</organism>
<accession>A0A6M9PTF5</accession>
<evidence type="ECO:0000313" key="2">
    <source>
        <dbReference type="Proteomes" id="UP000500806"/>
    </source>
</evidence>
<reference evidence="1 2" key="1">
    <citation type="submission" date="2018-04" db="EMBL/GenBank/DDBJ databases">
        <title>Polynucleobacter sp. LimPoW16 genome.</title>
        <authorList>
            <person name="Hahn M.W."/>
        </authorList>
    </citation>
    <scope>NUCLEOTIDE SEQUENCE [LARGE SCALE GENOMIC DNA]</scope>
    <source>
        <strain evidence="1 2">LimPoW16</strain>
    </source>
</reference>